<evidence type="ECO:0000313" key="3">
    <source>
        <dbReference type="EMBL" id="GJJ08155.1"/>
    </source>
</evidence>
<organism evidence="3 4">
    <name type="scientific">Clathrus columnatus</name>
    <dbReference type="NCBI Taxonomy" id="1419009"/>
    <lineage>
        <taxon>Eukaryota</taxon>
        <taxon>Fungi</taxon>
        <taxon>Dikarya</taxon>
        <taxon>Basidiomycota</taxon>
        <taxon>Agaricomycotina</taxon>
        <taxon>Agaricomycetes</taxon>
        <taxon>Phallomycetidae</taxon>
        <taxon>Phallales</taxon>
        <taxon>Clathraceae</taxon>
        <taxon>Clathrus</taxon>
    </lineage>
</organism>
<dbReference type="EMBL" id="BPWL01000003">
    <property type="protein sequence ID" value="GJJ08155.1"/>
    <property type="molecule type" value="Genomic_DNA"/>
</dbReference>
<dbReference type="InterPro" id="IPR002018">
    <property type="entry name" value="CarbesteraseB"/>
</dbReference>
<proteinExistence type="predicted"/>
<sequence>MTRLFRGQYFLVALLARCGVTAPSTPLDIETSVGTFRGFLNTTSNLEEWLGVPYAQPPIGNLRFKPPVALNPLPGITLTTHFGDACPQPVSANTVGVNISENCLVLNVFRPPNTSANSNLPVILWIHGGAYMTGASSDPQFNPAFLVNRSIKIGKPLVFISINYRLNTFGFLASSHVEPQDLNIGLLDQRQAMLFIKNEVSKFGGDPEKSVGGGAIEAALLYPSDTSLFRAGIIDSSTGPFKSAPFPAQYDAPGKPFSRLVEAVGCPLSSQSVSCLQAVPFDILLNVSNTLLNSILNQQLWQPAPGGVGNLVTERPSKKIASGDFLRVPIIWGTNLNEGTTFSKSVLGLPQMTPAEEAARFDEFIGELILDSNTLTTDVLNEINTLYPADDPSLGGAFNTGDSLFDRSEAWYADNMYLAPRRLYFNKAAPTQKLFAYFFTQFVPGQNRTFGVFHGSELLLIFGDAPPPGVTDLATIFTDAYLNFVSDLDPGSFWPQYNLKDIPVLQLMQDNITVIPDTFLVQKTDFLNSAEVLNEFEK</sequence>
<gene>
    <name evidence="3" type="ORF">Clacol_002363</name>
</gene>
<feature type="domain" description="Carboxylesterase type B" evidence="2">
    <location>
        <begin position="29"/>
        <end position="511"/>
    </location>
</feature>
<dbReference type="InterPro" id="IPR029058">
    <property type="entry name" value="AB_hydrolase_fold"/>
</dbReference>
<feature type="chain" id="PRO_5043741681" description="Carboxylesterase type B domain-containing protein" evidence="1">
    <location>
        <begin position="24"/>
        <end position="538"/>
    </location>
</feature>
<dbReference type="InterPro" id="IPR050309">
    <property type="entry name" value="Type-B_Carboxylest/Lipase"/>
</dbReference>
<dbReference type="Proteomes" id="UP001050691">
    <property type="component" value="Unassembled WGS sequence"/>
</dbReference>
<keyword evidence="4" id="KW-1185">Reference proteome</keyword>
<accession>A0AAV5A8C5</accession>
<keyword evidence="1" id="KW-0732">Signal</keyword>
<evidence type="ECO:0000259" key="2">
    <source>
        <dbReference type="Pfam" id="PF00135"/>
    </source>
</evidence>
<dbReference type="AlphaFoldDB" id="A0AAV5A8C5"/>
<reference evidence="3" key="1">
    <citation type="submission" date="2021-10" db="EMBL/GenBank/DDBJ databases">
        <title>De novo Genome Assembly of Clathrus columnatus (Basidiomycota, Fungi) Using Illumina and Nanopore Sequence Data.</title>
        <authorList>
            <person name="Ogiso-Tanaka E."/>
            <person name="Itagaki H."/>
            <person name="Hosoya T."/>
            <person name="Hosaka K."/>
        </authorList>
    </citation>
    <scope>NUCLEOTIDE SEQUENCE</scope>
    <source>
        <strain evidence="3">MO-923</strain>
    </source>
</reference>
<dbReference type="Pfam" id="PF00135">
    <property type="entry name" value="COesterase"/>
    <property type="match status" value="1"/>
</dbReference>
<dbReference type="Gene3D" id="3.40.50.1820">
    <property type="entry name" value="alpha/beta hydrolase"/>
    <property type="match status" value="1"/>
</dbReference>
<dbReference type="SUPFAM" id="SSF53474">
    <property type="entry name" value="alpha/beta-Hydrolases"/>
    <property type="match status" value="1"/>
</dbReference>
<dbReference type="PANTHER" id="PTHR11559">
    <property type="entry name" value="CARBOXYLESTERASE"/>
    <property type="match status" value="1"/>
</dbReference>
<feature type="signal peptide" evidence="1">
    <location>
        <begin position="1"/>
        <end position="23"/>
    </location>
</feature>
<protein>
    <recommendedName>
        <fullName evidence="2">Carboxylesterase type B domain-containing protein</fullName>
    </recommendedName>
</protein>
<evidence type="ECO:0000313" key="4">
    <source>
        <dbReference type="Proteomes" id="UP001050691"/>
    </source>
</evidence>
<evidence type="ECO:0000256" key="1">
    <source>
        <dbReference type="SAM" id="SignalP"/>
    </source>
</evidence>
<name>A0AAV5A8C5_9AGAM</name>
<comment type="caution">
    <text evidence="3">The sequence shown here is derived from an EMBL/GenBank/DDBJ whole genome shotgun (WGS) entry which is preliminary data.</text>
</comment>